<sequence>MLCNIRLASYTPKGKETLTMKQQKAVFIAIIVICVGGAFFFLPGT</sequence>
<name>A0A081RTV3_PHOTE</name>
<organism evidence="2 3">
    <name type="scientific">Photorhabdus temperata subsp. temperata Meg1</name>
    <dbReference type="NCBI Taxonomy" id="1393735"/>
    <lineage>
        <taxon>Bacteria</taxon>
        <taxon>Pseudomonadati</taxon>
        <taxon>Pseudomonadota</taxon>
        <taxon>Gammaproteobacteria</taxon>
        <taxon>Enterobacterales</taxon>
        <taxon>Morganellaceae</taxon>
        <taxon>Photorhabdus</taxon>
    </lineage>
</organism>
<reference evidence="2 3" key="1">
    <citation type="submission" date="2014-03" db="EMBL/GenBank/DDBJ databases">
        <title>Draft Genome of Photorhabdus temperata Meg1.</title>
        <authorList>
            <person name="Hurst S.G.IV."/>
            <person name="Morris K."/>
            <person name="Thomas K."/>
            <person name="Tisa L.S."/>
        </authorList>
    </citation>
    <scope>NUCLEOTIDE SEQUENCE [LARGE SCALE GENOMIC DNA]</scope>
    <source>
        <strain evidence="2 3">Meg1</strain>
    </source>
</reference>
<dbReference type="EMBL" id="JGVH01000059">
    <property type="protein sequence ID" value="KER02106.1"/>
    <property type="molecule type" value="Genomic_DNA"/>
</dbReference>
<comment type="caution">
    <text evidence="2">The sequence shown here is derived from an EMBL/GenBank/DDBJ whole genome shotgun (WGS) entry which is preliminary data.</text>
</comment>
<accession>A0A081RTV3</accession>
<dbReference type="PATRIC" id="fig|1393735.3.peg.3391"/>
<keyword evidence="1" id="KW-1133">Transmembrane helix</keyword>
<evidence type="ECO:0000313" key="3">
    <source>
        <dbReference type="Proteomes" id="UP000028002"/>
    </source>
</evidence>
<dbReference type="Proteomes" id="UP000028002">
    <property type="component" value="Unassembled WGS sequence"/>
</dbReference>
<dbReference type="AlphaFoldDB" id="A0A081RTV3"/>
<keyword evidence="1" id="KW-0812">Transmembrane</keyword>
<gene>
    <name evidence="2" type="ORF">MEG1DRAFT_03323</name>
</gene>
<protein>
    <submittedName>
        <fullName evidence="2">Uncharacterized protein</fullName>
    </submittedName>
</protein>
<keyword evidence="1" id="KW-0472">Membrane</keyword>
<proteinExistence type="predicted"/>
<feature type="transmembrane region" description="Helical" evidence="1">
    <location>
        <begin position="25"/>
        <end position="42"/>
    </location>
</feature>
<evidence type="ECO:0000256" key="1">
    <source>
        <dbReference type="SAM" id="Phobius"/>
    </source>
</evidence>
<evidence type="ECO:0000313" key="2">
    <source>
        <dbReference type="EMBL" id="KER02106.1"/>
    </source>
</evidence>